<dbReference type="EMBL" id="CP007152">
    <property type="protein sequence ID" value="AHI33270.1"/>
    <property type="molecule type" value="Genomic_DNA"/>
</dbReference>
<accession>W5YW27</accession>
<proteinExistence type="predicted"/>
<protein>
    <submittedName>
        <fullName evidence="2">Uncharacterized protein</fullName>
    </submittedName>
</protein>
<evidence type="ECO:0000313" key="2">
    <source>
        <dbReference type="EMBL" id="AHI33270.1"/>
    </source>
</evidence>
<dbReference type="AlphaFoldDB" id="W5YW27"/>
<dbReference type="KEGG" id="msr:AU15_15340"/>
<gene>
    <name evidence="2" type="ORF">AU15_15340</name>
</gene>
<reference evidence="2 3" key="1">
    <citation type="journal article" date="2014" name="Genome Announc.">
        <title>Draft Genome Sequences of Marinobacter similis A3d10T and Marinobacter salarius R9SW1T.</title>
        <authorList>
            <person name="Ivanova E.P."/>
            <person name="Ng H.J."/>
            <person name="Webb H.K."/>
            <person name="Feng G."/>
            <person name="Oshima K."/>
            <person name="Hattori M."/>
            <person name="Ohkuma M."/>
            <person name="Sergeev A.F."/>
            <person name="Mikhailov V.V."/>
            <person name="Crawford R.J."/>
            <person name="Sawabe T."/>
        </authorList>
    </citation>
    <scope>NUCLEOTIDE SEQUENCE [LARGE SCALE GENOMIC DNA]</scope>
    <source>
        <strain evidence="3">A3d10 and R9SW1</strain>
    </source>
</reference>
<dbReference type="Proteomes" id="UP000035081">
    <property type="component" value="Chromosome"/>
</dbReference>
<sequence>MLPNRALYFLPVLALTGGAVAAAPSIGSVELLADSGEVRVSGTGFGSGPDVVIFDNFEAGRGGEPVVYDSATVGEWGGTGWYNGIARYVDEGNGNLAMTARDRKQSLSSMNRISQLEARFKNSEKVFIAFSVKVPKGTTFAGASSTQDFPSVSSWKFSWALAADGAYSDPSDLDLTLPTHVGGGNFTLGGNDGNITWLDGGGGWWSWNDFNNLSIGIDLSSSSEVSYYWRSVSDRDVRSERSVSDRNKLSADELFLNRVNFPGWWGNGDNSDFNGLYDNTYVAIGENYLARIEIRDGMDDADTTRLIVVPAKSWSSSEIILDSSIVEGLEGSFISIVDASGRASDPVPIVCTKCPSKIRVLEIK</sequence>
<dbReference type="HOGENOM" id="CLU_760314_0_0_6"/>
<feature type="chain" id="PRO_5004876594" evidence="1">
    <location>
        <begin position="22"/>
        <end position="364"/>
    </location>
</feature>
<organism evidence="2 3">
    <name type="scientific">Marinobacter salarius</name>
    <dbReference type="NCBI Taxonomy" id="1420917"/>
    <lineage>
        <taxon>Bacteria</taxon>
        <taxon>Pseudomonadati</taxon>
        <taxon>Pseudomonadota</taxon>
        <taxon>Gammaproteobacteria</taxon>
        <taxon>Pseudomonadales</taxon>
        <taxon>Marinobacteraceae</taxon>
        <taxon>Marinobacter</taxon>
    </lineage>
</organism>
<name>W5YW27_9GAMM</name>
<feature type="signal peptide" evidence="1">
    <location>
        <begin position="1"/>
        <end position="21"/>
    </location>
</feature>
<keyword evidence="1" id="KW-0732">Signal</keyword>
<evidence type="ECO:0000313" key="3">
    <source>
        <dbReference type="Proteomes" id="UP000035081"/>
    </source>
</evidence>
<evidence type="ECO:0000256" key="1">
    <source>
        <dbReference type="SAM" id="SignalP"/>
    </source>
</evidence>